<keyword evidence="5" id="KW-0862">Zinc</keyword>
<dbReference type="EMBL" id="MN602266">
    <property type="protein sequence ID" value="QGH74634.1"/>
    <property type="molecule type" value="Genomic_DNA"/>
</dbReference>
<dbReference type="PANTHER" id="PTHR11086:SF18">
    <property type="entry name" value="DEOXYCYTIDYLATE DEAMINASE"/>
    <property type="match status" value="1"/>
</dbReference>
<dbReference type="InterPro" id="IPR035105">
    <property type="entry name" value="Deoxycytidylate_deaminase_dom"/>
</dbReference>
<evidence type="ECO:0000256" key="2">
    <source>
        <dbReference type="ARBA" id="ARBA00006576"/>
    </source>
</evidence>
<comment type="cofactor">
    <cofactor evidence="1">
        <name>Zn(2+)</name>
        <dbReference type="ChEBI" id="CHEBI:29105"/>
    </cofactor>
</comment>
<dbReference type="PANTHER" id="PTHR11086">
    <property type="entry name" value="DEOXYCYTIDYLATE DEAMINASE-RELATED"/>
    <property type="match status" value="1"/>
</dbReference>
<keyword evidence="3" id="KW-0479">Metal-binding</keyword>
<evidence type="ECO:0000259" key="6">
    <source>
        <dbReference type="PROSITE" id="PS51747"/>
    </source>
</evidence>
<proteinExistence type="inferred from homology"/>
<evidence type="ECO:0000256" key="1">
    <source>
        <dbReference type="ARBA" id="ARBA00001947"/>
    </source>
</evidence>
<dbReference type="SUPFAM" id="SSF53927">
    <property type="entry name" value="Cytidine deaminase-like"/>
    <property type="match status" value="1"/>
</dbReference>
<evidence type="ECO:0000256" key="5">
    <source>
        <dbReference type="ARBA" id="ARBA00022833"/>
    </source>
</evidence>
<dbReference type="InterPro" id="IPR002125">
    <property type="entry name" value="CMP_dCMP_dom"/>
</dbReference>
<dbReference type="CDD" id="cd01286">
    <property type="entry name" value="deoxycytidylate_deaminase"/>
    <property type="match status" value="1"/>
</dbReference>
<name>A0A7S5FQC0_9CAUD</name>
<dbReference type="InterPro" id="IPR016192">
    <property type="entry name" value="APOBEC/CMP_deaminase_Zn-bd"/>
</dbReference>
<comment type="similarity">
    <text evidence="2">Belongs to the cytidine and deoxycytidylate deaminase family.</text>
</comment>
<dbReference type="GO" id="GO:0008270">
    <property type="term" value="F:zinc ion binding"/>
    <property type="evidence" value="ECO:0007669"/>
    <property type="project" value="InterPro"/>
</dbReference>
<dbReference type="InterPro" id="IPR016193">
    <property type="entry name" value="Cytidine_deaminase-like"/>
</dbReference>
<evidence type="ECO:0000256" key="4">
    <source>
        <dbReference type="ARBA" id="ARBA00022801"/>
    </source>
</evidence>
<reference evidence="7 8" key="1">
    <citation type="submission" date="2019-10" db="EMBL/GenBank/DDBJ databases">
        <title>Isolation and characterisation of a new family of globally distributed lytic roseophage, the Naomivirus.</title>
        <authorList>
            <person name="Rihtman B."/>
            <person name="Puxty R.J."/>
            <person name="Hapeshi A."/>
            <person name="Zhan Y."/>
            <person name="Michinevski S."/>
            <person name="Waterfield N.R."/>
            <person name="Chen F."/>
            <person name="Millard A.D."/>
            <person name="Scanlan D.J."/>
            <person name="Chen Y."/>
        </authorList>
    </citation>
    <scope>NUCLEOTIDE SEQUENCE [LARGE SCALE GENOMIC DNA]</scope>
</reference>
<dbReference type="GO" id="GO:0004132">
    <property type="term" value="F:dCMP deaminase activity"/>
    <property type="evidence" value="ECO:0007669"/>
    <property type="project" value="TreeGrafter"/>
</dbReference>
<dbReference type="Gene3D" id="3.40.140.10">
    <property type="entry name" value="Cytidine Deaminase, domain 2"/>
    <property type="match status" value="1"/>
</dbReference>
<protein>
    <submittedName>
        <fullName evidence="7">Deoxycytidylate deaminase</fullName>
    </submittedName>
</protein>
<evidence type="ECO:0000313" key="8">
    <source>
        <dbReference type="Proteomes" id="UP000594402"/>
    </source>
</evidence>
<gene>
    <name evidence="7" type="ORF">DSS3VP1_00066</name>
</gene>
<sequence length="150" mass="16834">MHSWDKRFMEMAELVASWSKDPRTKVGCVLADSKHRVLGVGYNGFPRGVNDRDDRYANREVKLAMVKHAEENAVFNAAKHDLSDAVAYVTLAPCSSCAGTLIQAGVRRVVFPEPDPEHMTRHYGNYELMLQMLSEARVLKSVITKEGVIK</sequence>
<dbReference type="Pfam" id="PF00383">
    <property type="entry name" value="dCMP_cyt_deam_1"/>
    <property type="match status" value="1"/>
</dbReference>
<feature type="domain" description="CMP/dCMP-type deaminase" evidence="6">
    <location>
        <begin position="3"/>
        <end position="136"/>
    </location>
</feature>
<evidence type="ECO:0000313" key="7">
    <source>
        <dbReference type="EMBL" id="QGH74634.1"/>
    </source>
</evidence>
<evidence type="ECO:0000256" key="3">
    <source>
        <dbReference type="ARBA" id="ARBA00022723"/>
    </source>
</evidence>
<dbReference type="Proteomes" id="UP000594402">
    <property type="component" value="Segment"/>
</dbReference>
<dbReference type="InterPro" id="IPR015517">
    <property type="entry name" value="dCMP_deaminase-rel"/>
</dbReference>
<keyword evidence="4" id="KW-0378">Hydrolase</keyword>
<dbReference type="PROSITE" id="PS00903">
    <property type="entry name" value="CYT_DCMP_DEAMINASES_1"/>
    <property type="match status" value="1"/>
</dbReference>
<dbReference type="PROSITE" id="PS51747">
    <property type="entry name" value="CYT_DCMP_DEAMINASES_2"/>
    <property type="match status" value="1"/>
</dbReference>
<accession>A0A7S5FQC0</accession>
<organism evidence="7 8">
    <name type="scientific">Bacteriophage DSS3_VP1</name>
    <dbReference type="NCBI Taxonomy" id="2664196"/>
    <lineage>
        <taxon>Viruses</taxon>
        <taxon>Duplodnaviria</taxon>
        <taxon>Heunggongvirae</taxon>
        <taxon>Uroviricota</taxon>
        <taxon>Caudoviricetes</taxon>
        <taxon>Naomviridae</taxon>
        <taxon>Noahvirus</taxon>
        <taxon>Noahvirus arc</taxon>
    </lineage>
</organism>
<keyword evidence="8" id="KW-1185">Reference proteome</keyword>